<sequence>MSLPVSRPEASTPATPETVTQQPYVAPPPVAGPLGWALALGAATALLLSSWMLYSTDTPEGMWSGYISQSFALVIILAALSLKVDLPAAPAIGVLFLCGIGLVLVGIFANSSTTVMVSDLSAGIVVLIAATLRTTQSR</sequence>
<feature type="transmembrane region" description="Helical" evidence="2">
    <location>
        <begin position="34"/>
        <end position="54"/>
    </location>
</feature>
<evidence type="ECO:0000256" key="2">
    <source>
        <dbReference type="SAM" id="Phobius"/>
    </source>
</evidence>
<evidence type="ECO:0000313" key="4">
    <source>
        <dbReference type="Proteomes" id="UP001482520"/>
    </source>
</evidence>
<feature type="transmembrane region" description="Helical" evidence="2">
    <location>
        <begin position="66"/>
        <end position="84"/>
    </location>
</feature>
<keyword evidence="4" id="KW-1185">Reference proteome</keyword>
<feature type="transmembrane region" description="Helical" evidence="2">
    <location>
        <begin position="91"/>
        <end position="109"/>
    </location>
</feature>
<keyword evidence="2" id="KW-1133">Transmembrane helix</keyword>
<protein>
    <submittedName>
        <fullName evidence="3">Uncharacterized protein</fullName>
    </submittedName>
</protein>
<evidence type="ECO:0000256" key="1">
    <source>
        <dbReference type="SAM" id="MobiDB-lite"/>
    </source>
</evidence>
<keyword evidence="2" id="KW-0472">Membrane</keyword>
<evidence type="ECO:0000313" key="3">
    <source>
        <dbReference type="EMBL" id="MEQ7846198.1"/>
    </source>
</evidence>
<feature type="compositionally biased region" description="Polar residues" evidence="1">
    <location>
        <begin position="12"/>
        <end position="23"/>
    </location>
</feature>
<dbReference type="RefSeq" id="WP_349803733.1">
    <property type="nucleotide sequence ID" value="NZ_JBEGDP010000002.1"/>
</dbReference>
<proteinExistence type="predicted"/>
<keyword evidence="2" id="KW-0812">Transmembrane</keyword>
<dbReference type="EMBL" id="JBEGDP010000002">
    <property type="protein sequence ID" value="MEQ7846198.1"/>
    <property type="molecule type" value="Genomic_DNA"/>
</dbReference>
<dbReference type="Proteomes" id="UP001482520">
    <property type="component" value="Unassembled WGS sequence"/>
</dbReference>
<comment type="caution">
    <text evidence="3">The sequence shown here is derived from an EMBL/GenBank/DDBJ whole genome shotgun (WGS) entry which is preliminary data.</text>
</comment>
<reference evidence="3 4" key="1">
    <citation type="submission" date="2024-02" db="EMBL/GenBank/DDBJ databases">
        <title>Full genome sequence of Nocardioides kribbensis.</title>
        <authorList>
            <person name="Poletto B.L."/>
            <person name="Silva G."/>
            <person name="Galante D."/>
            <person name="Campos K.R."/>
            <person name="Santos M.B.N."/>
            <person name="Sacchi C.T."/>
        </authorList>
    </citation>
    <scope>NUCLEOTIDE SEQUENCE [LARGE SCALE GENOMIC DNA]</scope>
    <source>
        <strain evidence="3 4">O4R</strain>
    </source>
</reference>
<feature type="region of interest" description="Disordered" evidence="1">
    <location>
        <begin position="1"/>
        <end position="23"/>
    </location>
</feature>
<accession>A0ABV1NUM0</accession>
<name>A0ABV1NUM0_9ACTN</name>
<organism evidence="3 4">
    <name type="scientific">Nocardioides kribbensis</name>
    <dbReference type="NCBI Taxonomy" id="305517"/>
    <lineage>
        <taxon>Bacteria</taxon>
        <taxon>Bacillati</taxon>
        <taxon>Actinomycetota</taxon>
        <taxon>Actinomycetes</taxon>
        <taxon>Propionibacteriales</taxon>
        <taxon>Nocardioidaceae</taxon>
        <taxon>Nocardioides</taxon>
    </lineage>
</organism>
<gene>
    <name evidence="3" type="ORF">V6R90_02835</name>
</gene>